<reference evidence="1 2" key="1">
    <citation type="submission" date="2016-02" db="EMBL/GenBank/DDBJ databases">
        <title>Genome analysis of coral dinoflagellate symbionts highlights evolutionary adaptations to a symbiotic lifestyle.</title>
        <authorList>
            <person name="Aranda M."/>
            <person name="Li Y."/>
            <person name="Liew Y.J."/>
            <person name="Baumgarten S."/>
            <person name="Simakov O."/>
            <person name="Wilson M."/>
            <person name="Piel J."/>
            <person name="Ashoor H."/>
            <person name="Bougouffa S."/>
            <person name="Bajic V.B."/>
            <person name="Ryu T."/>
            <person name="Ravasi T."/>
            <person name="Bayer T."/>
            <person name="Micklem G."/>
            <person name="Kim H."/>
            <person name="Bhak J."/>
            <person name="Lajeunesse T.C."/>
            <person name="Voolstra C.R."/>
        </authorList>
    </citation>
    <scope>NUCLEOTIDE SEQUENCE [LARGE SCALE GENOMIC DNA]</scope>
    <source>
        <strain evidence="1 2">CCMP2467</strain>
    </source>
</reference>
<dbReference type="Gene3D" id="3.60.10.10">
    <property type="entry name" value="Endonuclease/exonuclease/phosphatase"/>
    <property type="match status" value="1"/>
</dbReference>
<evidence type="ECO:0000313" key="2">
    <source>
        <dbReference type="Proteomes" id="UP000186817"/>
    </source>
</evidence>
<dbReference type="EMBL" id="LSRX01000912">
    <property type="protein sequence ID" value="OLP86514.1"/>
    <property type="molecule type" value="Genomic_DNA"/>
</dbReference>
<organism evidence="1 2">
    <name type="scientific">Symbiodinium microadriaticum</name>
    <name type="common">Dinoflagellate</name>
    <name type="synonym">Zooxanthella microadriatica</name>
    <dbReference type="NCBI Taxonomy" id="2951"/>
    <lineage>
        <taxon>Eukaryota</taxon>
        <taxon>Sar</taxon>
        <taxon>Alveolata</taxon>
        <taxon>Dinophyceae</taxon>
        <taxon>Suessiales</taxon>
        <taxon>Symbiodiniaceae</taxon>
        <taxon>Symbiodinium</taxon>
    </lineage>
</organism>
<dbReference type="SUPFAM" id="SSF56219">
    <property type="entry name" value="DNase I-like"/>
    <property type="match status" value="1"/>
</dbReference>
<dbReference type="Proteomes" id="UP000186817">
    <property type="component" value="Unassembled WGS sequence"/>
</dbReference>
<dbReference type="InterPro" id="IPR036691">
    <property type="entry name" value="Endo/exonu/phosph_ase_sf"/>
</dbReference>
<name>A0A1Q9CUA8_SYMMI</name>
<evidence type="ECO:0000313" key="1">
    <source>
        <dbReference type="EMBL" id="OLP86514.1"/>
    </source>
</evidence>
<keyword evidence="2" id="KW-1185">Reference proteome</keyword>
<accession>A0A1Q9CUA8</accession>
<sequence>MTYNLVAKILRKRLEAAIDAKLHTSQFGFRTSRSTAQAIHVARCLTESAERHGSTLYMQLLGWTQDFDKLHSQAVTQALTRHGVMPDFVDLVEAIVPAVAASRQNQPFFDLAYADDTAIFTGTAERGQQVLHTLREVAAHSNLSLNYKKSVLLRSSNVQSLPVPHRLEAVTPQDPTDQGKGFVFFGLRFQGWELAIGNVYLESGNGPGARANPAILAVLIMALQELQQPWMVAGDWNCSPQDLQSSTTFMRAVRGRVIAPSEATTCQGSDIDSAVTRVELQAYVSVEVEWDVPFKPHGALRYRVQRRALHCLCCRFQICQFGQDPMTPPDQPVERQPCGKVEALYEVVHAKNSLAEIKQIELEAGMPGQGSCYGQWDEALKPSQCKLFQKELIKLADMLPPETDIDVTVLKAQLQGYMDEGEQQSSMVQYVLDRAKQEAKKWRDNKQASYEDEQVGKVLVAMSKKAMGPDGSSAQMWRPLQPDQAFNCSLVSGLAPLLPLEKTFIVTVPVTRCSPAVGFASIKGLPPLVRTAWLVPIGPEDG</sequence>
<comment type="caution">
    <text evidence="1">The sequence shown here is derived from an EMBL/GenBank/DDBJ whole genome shotgun (WGS) entry which is preliminary data.</text>
</comment>
<gene>
    <name evidence="1" type="ORF">AK812_SmicGene32374</name>
</gene>
<dbReference type="AlphaFoldDB" id="A0A1Q9CUA8"/>
<proteinExistence type="predicted"/>
<protein>
    <submittedName>
        <fullName evidence="1">Uncharacterized protein</fullName>
    </submittedName>
</protein>